<organism evidence="1 2">
    <name type="scientific">Pestalotiopsis fici (strain W106-1 / CGMCC3.15140)</name>
    <dbReference type="NCBI Taxonomy" id="1229662"/>
    <lineage>
        <taxon>Eukaryota</taxon>
        <taxon>Fungi</taxon>
        <taxon>Dikarya</taxon>
        <taxon>Ascomycota</taxon>
        <taxon>Pezizomycotina</taxon>
        <taxon>Sordariomycetes</taxon>
        <taxon>Xylariomycetidae</taxon>
        <taxon>Amphisphaeriales</taxon>
        <taxon>Sporocadaceae</taxon>
        <taxon>Pestalotiopsis</taxon>
    </lineage>
</organism>
<dbReference type="HOGENOM" id="CLU_082178_0_0_1"/>
<evidence type="ECO:0000313" key="2">
    <source>
        <dbReference type="Proteomes" id="UP000030651"/>
    </source>
</evidence>
<dbReference type="OMA" id="WWCMILD"/>
<dbReference type="Gene3D" id="1.25.40.10">
    <property type="entry name" value="Tetratricopeptide repeat domain"/>
    <property type="match status" value="1"/>
</dbReference>
<reference evidence="2" key="1">
    <citation type="journal article" date="2015" name="BMC Genomics">
        <title>Genomic and transcriptomic analysis of the endophytic fungus Pestalotiopsis fici reveals its lifestyle and high potential for synthesis of natural products.</title>
        <authorList>
            <person name="Wang X."/>
            <person name="Zhang X."/>
            <person name="Liu L."/>
            <person name="Xiang M."/>
            <person name="Wang W."/>
            <person name="Sun X."/>
            <person name="Che Y."/>
            <person name="Guo L."/>
            <person name="Liu G."/>
            <person name="Guo L."/>
            <person name="Wang C."/>
            <person name="Yin W.B."/>
            <person name="Stadler M."/>
            <person name="Zhang X."/>
            <person name="Liu X."/>
        </authorList>
    </citation>
    <scope>NUCLEOTIDE SEQUENCE [LARGE SCALE GENOMIC DNA]</scope>
    <source>
        <strain evidence="2">W106-1 / CGMCC3.15140</strain>
    </source>
</reference>
<dbReference type="Proteomes" id="UP000030651">
    <property type="component" value="Unassembled WGS sequence"/>
</dbReference>
<dbReference type="InParanoid" id="W3WJ74"/>
<gene>
    <name evidence="1" type="ORF">PFICI_15142</name>
</gene>
<dbReference type="GeneID" id="19280155"/>
<dbReference type="InterPro" id="IPR011990">
    <property type="entry name" value="TPR-like_helical_dom_sf"/>
</dbReference>
<dbReference type="RefSeq" id="XP_007841914.1">
    <property type="nucleotide sequence ID" value="XM_007843723.1"/>
</dbReference>
<dbReference type="InterPro" id="IPR010323">
    <property type="entry name" value="DUF924"/>
</dbReference>
<dbReference type="SUPFAM" id="SSF48452">
    <property type="entry name" value="TPR-like"/>
    <property type="match status" value="1"/>
</dbReference>
<proteinExistence type="predicted"/>
<evidence type="ECO:0000313" key="1">
    <source>
        <dbReference type="EMBL" id="ETS73197.1"/>
    </source>
</evidence>
<dbReference type="EMBL" id="KI912123">
    <property type="protein sequence ID" value="ETS73197.1"/>
    <property type="molecule type" value="Genomic_DNA"/>
</dbReference>
<dbReference type="KEGG" id="pfy:PFICI_15142"/>
<accession>W3WJ74</accession>
<dbReference type="OrthoDB" id="414698at2759"/>
<dbReference type="Pfam" id="PF06041">
    <property type="entry name" value="DUF924"/>
    <property type="match status" value="1"/>
</dbReference>
<dbReference type="eggNOG" id="ENOG502SM9U">
    <property type="taxonomic scope" value="Eukaryota"/>
</dbReference>
<keyword evidence="2" id="KW-1185">Reference proteome</keyword>
<protein>
    <submittedName>
        <fullName evidence="1">Uncharacterized protein</fullName>
    </submittedName>
</protein>
<name>W3WJ74_PESFW</name>
<dbReference type="AlphaFoldDB" id="W3WJ74"/>
<sequence>MTVDLKSTLNSELFEFMRDKWIPFSRTQSLDFDKVIPTILSYKKLDLEQVQHKALPALKGLSLFGLNHLPDMLEFLPDPDNADFPSEALGLQLLLDQAPRALLKGIDSRWSHAYFDEISLQYAQRLQTLPAHQKPSSWGRWQGKVSLDYFVLVRIWFGAPFVHHEKASAQAVAFTEQTRRLIEDTFKIQDPCRTQPEKRWDLYGFPRLWKQGGPESPCGVAAGTFWLTHLMDVHKPILDLYGRYPYQNSLLGRLDTAEEEAWLQKAACFEVDTDARERIRRDVDTGQWTPLKGIM</sequence>